<gene>
    <name evidence="2" type="ORF">SAMN02745716_1600</name>
</gene>
<keyword evidence="1" id="KW-0802">TPR repeat</keyword>
<dbReference type="EMBL" id="FNWJ01000002">
    <property type="protein sequence ID" value="SEH14330.1"/>
    <property type="molecule type" value="Genomic_DNA"/>
</dbReference>
<organism evidence="2 3">
    <name type="scientific">Thermoleophilum album</name>
    <dbReference type="NCBI Taxonomy" id="29539"/>
    <lineage>
        <taxon>Bacteria</taxon>
        <taxon>Bacillati</taxon>
        <taxon>Actinomycetota</taxon>
        <taxon>Thermoleophilia</taxon>
        <taxon>Thermoleophilales</taxon>
        <taxon>Thermoleophilaceae</taxon>
        <taxon>Thermoleophilum</taxon>
    </lineage>
</organism>
<dbReference type="Proteomes" id="UP000222056">
    <property type="component" value="Unassembled WGS sequence"/>
</dbReference>
<sequence>MTGEHFETPEERGAHVYDLLERGRALLASGDFMAAQVPLERAKRLEPDKSSIREALGRAYFRSGRFEEARREFAAVVERYPVDDYAHYCLGRAAEKTGRRLEAQRHAALAACMRPDRADYRAFLERLRAA</sequence>
<dbReference type="InterPro" id="IPR019734">
    <property type="entry name" value="TPR_rpt"/>
</dbReference>
<evidence type="ECO:0000256" key="1">
    <source>
        <dbReference type="PROSITE-ProRule" id="PRU00339"/>
    </source>
</evidence>
<protein>
    <submittedName>
        <fullName evidence="2">Tetratricopeptide repeat-containing protein</fullName>
    </submittedName>
</protein>
<proteinExistence type="predicted"/>
<dbReference type="AlphaFoldDB" id="A0A1H6FVM1"/>
<name>A0A1H6FVM1_THEAL</name>
<dbReference type="Gene3D" id="1.25.40.10">
    <property type="entry name" value="Tetratricopeptide repeat domain"/>
    <property type="match status" value="1"/>
</dbReference>
<evidence type="ECO:0000313" key="3">
    <source>
        <dbReference type="Proteomes" id="UP000222056"/>
    </source>
</evidence>
<reference evidence="3" key="1">
    <citation type="submission" date="2016-10" db="EMBL/GenBank/DDBJ databases">
        <authorList>
            <person name="Varghese N."/>
            <person name="Submissions S."/>
        </authorList>
    </citation>
    <scope>NUCLEOTIDE SEQUENCE [LARGE SCALE GENOMIC DNA]</scope>
    <source>
        <strain evidence="3">ATCC 35263</strain>
    </source>
</reference>
<dbReference type="PROSITE" id="PS50005">
    <property type="entry name" value="TPR"/>
    <property type="match status" value="1"/>
</dbReference>
<evidence type="ECO:0000313" key="2">
    <source>
        <dbReference type="EMBL" id="SEH14330.1"/>
    </source>
</evidence>
<keyword evidence="3" id="KW-1185">Reference proteome</keyword>
<dbReference type="STRING" id="29539.SAMN02745716_1600"/>
<dbReference type="Pfam" id="PF14559">
    <property type="entry name" value="TPR_19"/>
    <property type="match status" value="1"/>
</dbReference>
<feature type="repeat" description="TPR" evidence="1">
    <location>
        <begin position="50"/>
        <end position="83"/>
    </location>
</feature>
<dbReference type="InterPro" id="IPR011990">
    <property type="entry name" value="TPR-like_helical_dom_sf"/>
</dbReference>
<accession>A0A1H6FVM1</accession>
<dbReference type="RefSeq" id="WP_218138338.1">
    <property type="nucleotide sequence ID" value="NZ_FNWJ01000002.1"/>
</dbReference>
<dbReference type="SUPFAM" id="SSF48452">
    <property type="entry name" value="TPR-like"/>
    <property type="match status" value="1"/>
</dbReference>